<dbReference type="InterPro" id="IPR051465">
    <property type="entry name" value="Cell_Envelope_Struct_Comp"/>
</dbReference>
<feature type="domain" description="SLH" evidence="1">
    <location>
        <begin position="107"/>
        <end position="173"/>
    </location>
</feature>
<dbReference type="PROSITE" id="PS51272">
    <property type="entry name" value="SLH"/>
    <property type="match status" value="3"/>
</dbReference>
<comment type="caution">
    <text evidence="2">The sequence shown here is derived from an EMBL/GenBank/DDBJ whole genome shotgun (WGS) entry which is preliminary data.</text>
</comment>
<dbReference type="RefSeq" id="WP_286976398.1">
    <property type="nucleotide sequence ID" value="NZ_PFNG01000109.1"/>
</dbReference>
<evidence type="ECO:0000313" key="3">
    <source>
        <dbReference type="Proteomes" id="UP000230956"/>
    </source>
</evidence>
<gene>
    <name evidence="2" type="ORF">COY37_04655</name>
</gene>
<dbReference type="InterPro" id="IPR001119">
    <property type="entry name" value="SLH_dom"/>
</dbReference>
<feature type="non-terminal residue" evidence="2">
    <location>
        <position position="1"/>
    </location>
</feature>
<dbReference type="PANTHER" id="PTHR43308:SF5">
    <property type="entry name" value="S-LAYER PROTEIN _ PEPTIDOGLYCAN ENDO-BETA-N-ACETYLGLUCOSAMINIDASE"/>
    <property type="match status" value="1"/>
</dbReference>
<sequence>VDASAVQGTAYYYWLSAIDTATPANESEKAGPISASLSSSKQPDTFKDITNAHWARSYIEELLTSGIVKGYANGSFHPQSDVTRAEFAKMVCEIMIKRANWVLSTETSSSLTDVRADHWAVVYIETVSEYGVMVGYKTSDGTLFRPDKNITRAEIAKIISTVLKLERGESKLKDVGTHWAKEHINACVKAGIISGYKNGNFEPRSFATRAEVCKMLVKMMKLLDTQKNKGKNTQQ</sequence>
<dbReference type="PANTHER" id="PTHR43308">
    <property type="entry name" value="OUTER MEMBRANE PROTEIN ALPHA-RELATED"/>
    <property type="match status" value="1"/>
</dbReference>
<organism evidence="2 3">
    <name type="scientific">Candidatus Aquicultor secundus</name>
    <dbReference type="NCBI Taxonomy" id="1973895"/>
    <lineage>
        <taxon>Bacteria</taxon>
        <taxon>Bacillati</taxon>
        <taxon>Actinomycetota</taxon>
        <taxon>Candidatus Aquicultoria</taxon>
        <taxon>Candidatus Aquicultorales</taxon>
        <taxon>Candidatus Aquicultoraceae</taxon>
        <taxon>Candidatus Aquicultor</taxon>
    </lineage>
</organism>
<evidence type="ECO:0000259" key="1">
    <source>
        <dbReference type="PROSITE" id="PS51272"/>
    </source>
</evidence>
<dbReference type="EMBL" id="PFNG01000109">
    <property type="protein sequence ID" value="PIZ39737.1"/>
    <property type="molecule type" value="Genomic_DNA"/>
</dbReference>
<proteinExistence type="predicted"/>
<reference evidence="3" key="1">
    <citation type="submission" date="2017-09" db="EMBL/GenBank/DDBJ databases">
        <title>Depth-based differentiation of microbial function through sediment-hosted aquifers and enrichment of novel symbionts in the deep terrestrial subsurface.</title>
        <authorList>
            <person name="Probst A.J."/>
            <person name="Ladd B."/>
            <person name="Jarett J.K."/>
            <person name="Geller-Mcgrath D.E."/>
            <person name="Sieber C.M.K."/>
            <person name="Emerson J.B."/>
            <person name="Anantharaman K."/>
            <person name="Thomas B.C."/>
            <person name="Malmstrom R."/>
            <person name="Stieglmeier M."/>
            <person name="Klingl A."/>
            <person name="Woyke T."/>
            <person name="Ryan C.M."/>
            <person name="Banfield J.F."/>
        </authorList>
    </citation>
    <scope>NUCLEOTIDE SEQUENCE [LARGE SCALE GENOMIC DNA]</scope>
</reference>
<protein>
    <recommendedName>
        <fullName evidence="1">SLH domain-containing protein</fullName>
    </recommendedName>
</protein>
<dbReference type="Proteomes" id="UP000230956">
    <property type="component" value="Unassembled WGS sequence"/>
</dbReference>
<evidence type="ECO:0000313" key="2">
    <source>
        <dbReference type="EMBL" id="PIZ39737.1"/>
    </source>
</evidence>
<dbReference type="AlphaFoldDB" id="A0A2M7T8G6"/>
<name>A0A2M7T8G6_9ACTN</name>
<accession>A0A2M7T8G6</accession>
<feature type="domain" description="SLH" evidence="1">
    <location>
        <begin position="174"/>
        <end position="230"/>
    </location>
</feature>
<feature type="domain" description="SLH" evidence="1">
    <location>
        <begin position="42"/>
        <end position="105"/>
    </location>
</feature>
<dbReference type="Pfam" id="PF00395">
    <property type="entry name" value="SLH"/>
    <property type="match status" value="3"/>
</dbReference>